<dbReference type="InterPro" id="IPR006076">
    <property type="entry name" value="FAD-dep_OxRdtase"/>
</dbReference>
<proteinExistence type="predicted"/>
<dbReference type="Proteomes" id="UP001521150">
    <property type="component" value="Unassembled WGS sequence"/>
</dbReference>
<evidence type="ECO:0000259" key="2">
    <source>
        <dbReference type="Pfam" id="PF01266"/>
    </source>
</evidence>
<accession>A0ABS8ZAY6</accession>
<dbReference type="RefSeq" id="WP_233725514.1">
    <property type="nucleotide sequence ID" value="NZ_JAJVCN010000001.1"/>
</dbReference>
<dbReference type="PANTHER" id="PTHR13847">
    <property type="entry name" value="SARCOSINE DEHYDROGENASE-RELATED"/>
    <property type="match status" value="1"/>
</dbReference>
<keyword evidence="1" id="KW-0560">Oxidoreductase</keyword>
<comment type="caution">
    <text evidence="3">The sequence shown here is derived from an EMBL/GenBank/DDBJ whole genome shotgun (WGS) entry which is preliminary data.</text>
</comment>
<evidence type="ECO:0000313" key="3">
    <source>
        <dbReference type="EMBL" id="MCE7003970.1"/>
    </source>
</evidence>
<organism evidence="3 4">
    <name type="scientific">Kibdelosporangium philippinense</name>
    <dbReference type="NCBI Taxonomy" id="211113"/>
    <lineage>
        <taxon>Bacteria</taxon>
        <taxon>Bacillati</taxon>
        <taxon>Actinomycetota</taxon>
        <taxon>Actinomycetes</taxon>
        <taxon>Pseudonocardiales</taxon>
        <taxon>Pseudonocardiaceae</taxon>
        <taxon>Kibdelosporangium</taxon>
    </lineage>
</organism>
<sequence>MRAVVVGAGMVGLSTAWFLQERGVEVTVVDRTGVAAGASWGNAGWVTPSFAVPLPEPAMLRTGLRSLLSPASPLYIPPRADPRLVQFLLTLARNCTHRRWQVAMSALAPLNHRALAAFDALGEGGVREPTTRSDQFILAAESRAQLQGVVAELEQVRAAGQKVDYRFVDGPEVQELEPALSSRIGSAVVLGSQRYINPGDFVVSLADSVRVRGGKILEGVLVRAVHDDGSGVRVETTAGSLAGDVTVLAAGAWLGRLARGFGVRMPVQAGRGYSFTVTGGVLPSGPTYFPGRRAVCTPLGEGRVRISGMMEFAAPDQPLDARRIAAIIAQASPMLRDIDWDGRTDEWVGPRPCTTDGLPLIGPTRSPRVFVNGGHSMWGVTLGPISGQLLAEAVTGRAPAELPALHPLR</sequence>
<dbReference type="SUPFAM" id="SSF51905">
    <property type="entry name" value="FAD/NAD(P)-binding domain"/>
    <property type="match status" value="1"/>
</dbReference>
<dbReference type="EMBL" id="JAJVCN010000001">
    <property type="protein sequence ID" value="MCE7003970.1"/>
    <property type="molecule type" value="Genomic_DNA"/>
</dbReference>
<name>A0ABS8ZAY6_9PSEU</name>
<dbReference type="SUPFAM" id="SSF54373">
    <property type="entry name" value="FAD-linked reductases, C-terminal domain"/>
    <property type="match status" value="1"/>
</dbReference>
<dbReference type="PANTHER" id="PTHR13847:SF289">
    <property type="entry name" value="GLYCINE OXIDASE"/>
    <property type="match status" value="1"/>
</dbReference>
<dbReference type="Pfam" id="PF01266">
    <property type="entry name" value="DAO"/>
    <property type="match status" value="1"/>
</dbReference>
<dbReference type="Gene3D" id="3.50.50.60">
    <property type="entry name" value="FAD/NAD(P)-binding domain"/>
    <property type="match status" value="2"/>
</dbReference>
<keyword evidence="4" id="KW-1185">Reference proteome</keyword>
<dbReference type="InterPro" id="IPR036188">
    <property type="entry name" value="FAD/NAD-bd_sf"/>
</dbReference>
<feature type="domain" description="FAD dependent oxidoreductase" evidence="2">
    <location>
        <begin position="3"/>
        <end position="392"/>
    </location>
</feature>
<dbReference type="Gene3D" id="3.30.9.10">
    <property type="entry name" value="D-Amino Acid Oxidase, subunit A, domain 2"/>
    <property type="match status" value="1"/>
</dbReference>
<evidence type="ECO:0000313" key="4">
    <source>
        <dbReference type="Proteomes" id="UP001521150"/>
    </source>
</evidence>
<evidence type="ECO:0000256" key="1">
    <source>
        <dbReference type="ARBA" id="ARBA00023002"/>
    </source>
</evidence>
<reference evidence="3 4" key="1">
    <citation type="submission" date="2021-12" db="EMBL/GenBank/DDBJ databases">
        <title>Genome sequence of Kibdelosporangium philippinense ATCC 49844.</title>
        <authorList>
            <person name="Fedorov E.A."/>
            <person name="Omeragic M."/>
            <person name="Shalygina K.F."/>
            <person name="Maclea K.S."/>
        </authorList>
    </citation>
    <scope>NUCLEOTIDE SEQUENCE [LARGE SCALE GENOMIC DNA]</scope>
    <source>
        <strain evidence="3 4">ATCC 49844</strain>
    </source>
</reference>
<gene>
    <name evidence="3" type="ORF">LWC34_14185</name>
</gene>
<protein>
    <submittedName>
        <fullName evidence="3">FAD-dependent oxidoreductase</fullName>
    </submittedName>
</protein>